<dbReference type="InterPro" id="IPR022712">
    <property type="entry name" value="Beta_Casp"/>
</dbReference>
<dbReference type="GO" id="GO:0016787">
    <property type="term" value="F:hydrolase activity"/>
    <property type="evidence" value="ECO:0007669"/>
    <property type="project" value="UniProtKB-KW"/>
</dbReference>
<dbReference type="GO" id="GO:0004521">
    <property type="term" value="F:RNA endonuclease activity"/>
    <property type="evidence" value="ECO:0007669"/>
    <property type="project" value="TreeGrafter"/>
</dbReference>
<dbReference type="PANTHER" id="PTHR11203">
    <property type="entry name" value="CLEAVAGE AND POLYADENYLATION SPECIFICITY FACTOR FAMILY MEMBER"/>
    <property type="match status" value="1"/>
</dbReference>
<dbReference type="SUPFAM" id="SSF56281">
    <property type="entry name" value="Metallo-hydrolase/oxidoreductase"/>
    <property type="match status" value="1"/>
</dbReference>
<dbReference type="InterPro" id="IPR036866">
    <property type="entry name" value="RibonucZ/Hydroxyglut_hydro"/>
</dbReference>
<evidence type="ECO:0000313" key="3">
    <source>
        <dbReference type="EMBL" id="MBI2097241.1"/>
    </source>
</evidence>
<evidence type="ECO:0000259" key="2">
    <source>
        <dbReference type="SMART" id="SM01027"/>
    </source>
</evidence>
<evidence type="ECO:0000313" key="4">
    <source>
        <dbReference type="Proteomes" id="UP000724148"/>
    </source>
</evidence>
<sequence length="379" mass="42359">MIPLRLTLRGPIYSTNPTKELSKLMLEDGYSILEKESRACGEEAPYAAGDIERALEQWRGVRYHEPITAGDIRLNFLLAGHILGSAMLDLRLAGRRMVFSGDLGTNASLLLPDADIIDQVDYLVIESTYGDAIHQSVEDGEIFLERAIEDVAARGGTLMIPAFATERTQDILFLLNKMVIEKRIPEVPMFVDSPLAIKITEVFEKYHDYFSDEVKALYLKHPHLFEFRGLRRTPTAEESKAINNVPPPKVIIAGSGMMTGGRILHHLKRYLPDPRSSLLIVGYQASGSIGRSIIEGADSVEIFNERVPVRAKIIQAQGFSAHADRERLFEFIKHLKYSLKHVFAVHAEPDKAESLVQVVRDRLGIAADAPKLGDVFMLE</sequence>
<dbReference type="InterPro" id="IPR050698">
    <property type="entry name" value="MBL"/>
</dbReference>
<dbReference type="Gene3D" id="3.60.15.10">
    <property type="entry name" value="Ribonuclease Z/Hydroxyacylglutathione hydrolase-like"/>
    <property type="match status" value="1"/>
</dbReference>
<proteinExistence type="predicted"/>
<dbReference type="InterPro" id="IPR011108">
    <property type="entry name" value="RMMBL"/>
</dbReference>
<comment type="caution">
    <text evidence="3">The sequence shown here is derived from an EMBL/GenBank/DDBJ whole genome shotgun (WGS) entry which is preliminary data.</text>
</comment>
<keyword evidence="1" id="KW-0378">Hydrolase</keyword>
<dbReference type="Gene3D" id="3.40.50.10890">
    <property type="match status" value="1"/>
</dbReference>
<dbReference type="Pfam" id="PF10996">
    <property type="entry name" value="Beta-Casp"/>
    <property type="match status" value="1"/>
</dbReference>
<dbReference type="AlphaFoldDB" id="A0A931WPY6"/>
<feature type="domain" description="Beta-Casp" evidence="2">
    <location>
        <begin position="168"/>
        <end position="293"/>
    </location>
</feature>
<name>A0A931WPY6_9BACT</name>
<dbReference type="SMART" id="SM01027">
    <property type="entry name" value="Beta-Casp"/>
    <property type="match status" value="1"/>
</dbReference>
<evidence type="ECO:0000256" key="1">
    <source>
        <dbReference type="ARBA" id="ARBA00022801"/>
    </source>
</evidence>
<protein>
    <submittedName>
        <fullName evidence="3">MBL fold metallo-hydrolase</fullName>
    </submittedName>
</protein>
<dbReference type="EMBL" id="JACOZA010000093">
    <property type="protein sequence ID" value="MBI2097241.1"/>
    <property type="molecule type" value="Genomic_DNA"/>
</dbReference>
<organism evidence="3 4">
    <name type="scientific">Candidatus Sungiibacteriota bacterium</name>
    <dbReference type="NCBI Taxonomy" id="2750080"/>
    <lineage>
        <taxon>Bacteria</taxon>
        <taxon>Candidatus Sungiibacteriota</taxon>
    </lineage>
</organism>
<dbReference type="PANTHER" id="PTHR11203:SF37">
    <property type="entry name" value="INTEGRATOR COMPLEX SUBUNIT 11"/>
    <property type="match status" value="1"/>
</dbReference>
<dbReference type="Proteomes" id="UP000724148">
    <property type="component" value="Unassembled WGS sequence"/>
</dbReference>
<dbReference type="Pfam" id="PF07521">
    <property type="entry name" value="RMMBL"/>
    <property type="match status" value="1"/>
</dbReference>
<accession>A0A931WPY6</accession>
<gene>
    <name evidence="3" type="ORF">HYT40_03815</name>
</gene>
<reference evidence="3" key="1">
    <citation type="submission" date="2020-07" db="EMBL/GenBank/DDBJ databases">
        <title>Huge and variable diversity of episymbiotic CPR bacteria and DPANN archaea in groundwater ecosystems.</title>
        <authorList>
            <person name="He C.Y."/>
            <person name="Keren R."/>
            <person name="Whittaker M."/>
            <person name="Farag I.F."/>
            <person name="Doudna J."/>
            <person name="Cate J.H.D."/>
            <person name="Banfield J.F."/>
        </authorList>
    </citation>
    <scope>NUCLEOTIDE SEQUENCE</scope>
    <source>
        <strain evidence="3">NC_groundwater_193_Ag_S-0.1um_51_7</strain>
    </source>
</reference>